<accession>A0A6S7LJQ4</accession>
<feature type="non-terminal residue" evidence="1">
    <location>
        <position position="1"/>
    </location>
</feature>
<sequence>MEDNILSSEPDVYAPIKKFSLQTFSTLAKKVSSKKKNGDVIELKNSKELFAKMLLIAKNRNLDLKEVLQYSLRPFPLSLATLEGNLVKSTKSKLLNIIENEVEEALVEHIAGENALIIDTMALLQSMKIRSTTFGELALEILTRIVQMASFSNSKRVDLIYGSQQKIPCQWQNFLAVGKNEEEIMEFLFDSWNGIICSKVNALTSNHEEADTRMLCHALHASTNYPSVIIKSPDTDVFFIALNASSVIPSNVYFETVNQKNLRIISLDKVRLHYGPQWCSAFVGLHSFTGCDSISSFYGKGKATALKVARSKDEHANTFANLGVYIPSPA</sequence>
<proteinExistence type="predicted"/>
<dbReference type="OrthoDB" id="6156806at2759"/>
<dbReference type="EMBL" id="CACRXK020023730">
    <property type="protein sequence ID" value="CAB4038033.1"/>
    <property type="molecule type" value="Genomic_DNA"/>
</dbReference>
<dbReference type="Proteomes" id="UP001152795">
    <property type="component" value="Unassembled WGS sequence"/>
</dbReference>
<keyword evidence="2" id="KW-1185">Reference proteome</keyword>
<comment type="caution">
    <text evidence="1">The sequence shown here is derived from an EMBL/GenBank/DDBJ whole genome shotgun (WGS) entry which is preliminary data.</text>
</comment>
<evidence type="ECO:0000313" key="1">
    <source>
        <dbReference type="EMBL" id="CAB4038033.1"/>
    </source>
</evidence>
<organism evidence="1 2">
    <name type="scientific">Paramuricea clavata</name>
    <name type="common">Red gorgonian</name>
    <name type="synonym">Violescent sea-whip</name>
    <dbReference type="NCBI Taxonomy" id="317549"/>
    <lineage>
        <taxon>Eukaryota</taxon>
        <taxon>Metazoa</taxon>
        <taxon>Cnidaria</taxon>
        <taxon>Anthozoa</taxon>
        <taxon>Octocorallia</taxon>
        <taxon>Malacalcyonacea</taxon>
        <taxon>Plexauridae</taxon>
        <taxon>Paramuricea</taxon>
    </lineage>
</organism>
<protein>
    <submittedName>
        <fullName evidence="1">Uncharacterized protein</fullName>
    </submittedName>
</protein>
<dbReference type="AlphaFoldDB" id="A0A6S7LJQ4"/>
<evidence type="ECO:0000313" key="2">
    <source>
        <dbReference type="Proteomes" id="UP001152795"/>
    </source>
</evidence>
<name>A0A6S7LJQ4_PARCT</name>
<reference evidence="1" key="1">
    <citation type="submission" date="2020-04" db="EMBL/GenBank/DDBJ databases">
        <authorList>
            <person name="Alioto T."/>
            <person name="Alioto T."/>
            <person name="Gomez Garrido J."/>
        </authorList>
    </citation>
    <scope>NUCLEOTIDE SEQUENCE</scope>
    <source>
        <strain evidence="1">A484AB</strain>
    </source>
</reference>
<gene>
    <name evidence="1" type="ORF">PACLA_8A028525</name>
</gene>
<dbReference type="PANTHER" id="PTHR46704">
    <property type="entry name" value="CXC DOMAIN-CONTAINING PROTEIN-RELATED"/>
    <property type="match status" value="1"/>
</dbReference>
<dbReference type="PANTHER" id="PTHR46704:SF9">
    <property type="entry name" value="BHLH DOMAIN-CONTAINING PROTEIN"/>
    <property type="match status" value="1"/>
</dbReference>